<dbReference type="AlphaFoldDB" id="A0A1F6X173"/>
<keyword evidence="1" id="KW-0812">Transmembrane</keyword>
<dbReference type="Proteomes" id="UP000176423">
    <property type="component" value="Unassembled WGS sequence"/>
</dbReference>
<feature type="transmembrane region" description="Helical" evidence="1">
    <location>
        <begin position="70"/>
        <end position="91"/>
    </location>
</feature>
<sequence length="158" mass="18648">MIMYNSTIDWPLILRLMIVLNSGVSFGYVTAWMILTHKKIVRRVTRLDNLNPKYHYISLKHVYGMIRMQGVMRILSIVLFLMFYVSALWIFELSIASLGFFLLLVGMLFWTHWIIHTFFAYKELKRHTTAQSLFNPLSGAVNVSLRSAMARRDFLFYK</sequence>
<proteinExistence type="predicted"/>
<keyword evidence="1" id="KW-1133">Transmembrane helix</keyword>
<evidence type="ECO:0000313" key="3">
    <source>
        <dbReference type="Proteomes" id="UP000176423"/>
    </source>
</evidence>
<feature type="transmembrane region" description="Helical" evidence="1">
    <location>
        <begin position="12"/>
        <end position="35"/>
    </location>
</feature>
<gene>
    <name evidence="2" type="ORF">A2914_00885</name>
</gene>
<dbReference type="EMBL" id="MFVA01000020">
    <property type="protein sequence ID" value="OGI87871.1"/>
    <property type="molecule type" value="Genomic_DNA"/>
</dbReference>
<evidence type="ECO:0000313" key="2">
    <source>
        <dbReference type="EMBL" id="OGI87871.1"/>
    </source>
</evidence>
<evidence type="ECO:0000256" key="1">
    <source>
        <dbReference type="SAM" id="Phobius"/>
    </source>
</evidence>
<reference evidence="2 3" key="1">
    <citation type="journal article" date="2016" name="Nat. Commun.">
        <title>Thousands of microbial genomes shed light on interconnected biogeochemical processes in an aquifer system.</title>
        <authorList>
            <person name="Anantharaman K."/>
            <person name="Brown C.T."/>
            <person name="Hug L.A."/>
            <person name="Sharon I."/>
            <person name="Castelle C.J."/>
            <person name="Probst A.J."/>
            <person name="Thomas B.C."/>
            <person name="Singh A."/>
            <person name="Wilkins M.J."/>
            <person name="Karaoz U."/>
            <person name="Brodie E.L."/>
            <person name="Williams K.H."/>
            <person name="Hubbard S.S."/>
            <person name="Banfield J.F."/>
        </authorList>
    </citation>
    <scope>NUCLEOTIDE SEQUENCE [LARGE SCALE GENOMIC DNA]</scope>
</reference>
<comment type="caution">
    <text evidence="2">The sequence shown here is derived from an EMBL/GenBank/DDBJ whole genome shotgun (WGS) entry which is preliminary data.</text>
</comment>
<dbReference type="STRING" id="1801776.A2914_00885"/>
<accession>A0A1F6X173</accession>
<keyword evidence="1" id="KW-0472">Membrane</keyword>
<organism evidence="2 3">
    <name type="scientific">Candidatus Nomurabacteria bacterium RIFCSPLOWO2_01_FULL_41_21</name>
    <dbReference type="NCBI Taxonomy" id="1801776"/>
    <lineage>
        <taxon>Bacteria</taxon>
        <taxon>Candidatus Nomuraibacteriota</taxon>
    </lineage>
</organism>
<feature type="transmembrane region" description="Helical" evidence="1">
    <location>
        <begin position="97"/>
        <end position="121"/>
    </location>
</feature>
<protein>
    <submittedName>
        <fullName evidence="2">Uncharacterized protein</fullName>
    </submittedName>
</protein>
<name>A0A1F6X173_9BACT</name>